<gene>
    <name evidence="6" type="ORF">IV203_021879</name>
</gene>
<dbReference type="Proteomes" id="UP000693970">
    <property type="component" value="Unassembled WGS sequence"/>
</dbReference>
<keyword evidence="4" id="KW-0325">Glycoprotein</keyword>
<keyword evidence="2" id="KW-0732">Signal</keyword>
<keyword evidence="7" id="KW-1185">Reference proteome</keyword>
<comment type="caution">
    <text evidence="6">The sequence shown here is derived from an EMBL/GenBank/DDBJ whole genome shotgun (WGS) entry which is preliminary data.</text>
</comment>
<keyword evidence="3" id="KW-0378">Hydrolase</keyword>
<dbReference type="GO" id="GO:0006508">
    <property type="term" value="P:proteolysis"/>
    <property type="evidence" value="ECO:0007669"/>
    <property type="project" value="UniProtKB-KW"/>
</dbReference>
<keyword evidence="6" id="KW-0121">Carboxypeptidase</keyword>
<dbReference type="Pfam" id="PF05577">
    <property type="entry name" value="Peptidase_S28"/>
    <property type="match status" value="1"/>
</dbReference>
<evidence type="ECO:0000256" key="4">
    <source>
        <dbReference type="ARBA" id="ARBA00023180"/>
    </source>
</evidence>
<evidence type="ECO:0000256" key="3">
    <source>
        <dbReference type="ARBA" id="ARBA00022801"/>
    </source>
</evidence>
<accession>A0A9K3PEJ6</accession>
<dbReference type="EMBL" id="JAGRRH010000023">
    <property type="protein sequence ID" value="KAG7343871.1"/>
    <property type="molecule type" value="Genomic_DNA"/>
</dbReference>
<protein>
    <submittedName>
        <fullName evidence="6">Serine carboxypeptidase S28</fullName>
    </submittedName>
</protein>
<dbReference type="OrthoDB" id="2130629at2759"/>
<evidence type="ECO:0000313" key="7">
    <source>
        <dbReference type="Proteomes" id="UP000693970"/>
    </source>
</evidence>
<dbReference type="GO" id="GO:0070008">
    <property type="term" value="F:serine-type exopeptidase activity"/>
    <property type="evidence" value="ECO:0007669"/>
    <property type="project" value="InterPro"/>
</dbReference>
<dbReference type="AlphaFoldDB" id="A0A9K3PEJ6"/>
<keyword evidence="1" id="KW-0645">Protease</keyword>
<feature type="compositionally biased region" description="Acidic residues" evidence="5">
    <location>
        <begin position="34"/>
        <end position="43"/>
    </location>
</feature>
<reference evidence="6" key="1">
    <citation type="journal article" date="2021" name="Sci. Rep.">
        <title>Diploid genomic architecture of Nitzschia inconspicua, an elite biomass production diatom.</title>
        <authorList>
            <person name="Oliver A."/>
            <person name="Podell S."/>
            <person name="Pinowska A."/>
            <person name="Traller J.C."/>
            <person name="Smith S.R."/>
            <person name="McClure R."/>
            <person name="Beliaev A."/>
            <person name="Bohutskyi P."/>
            <person name="Hill E.A."/>
            <person name="Rabines A."/>
            <person name="Zheng H."/>
            <person name="Allen L.Z."/>
            <person name="Kuo A."/>
            <person name="Grigoriev I.V."/>
            <person name="Allen A.E."/>
            <person name="Hazlebeck D."/>
            <person name="Allen E.E."/>
        </authorList>
    </citation>
    <scope>NUCLEOTIDE SEQUENCE</scope>
    <source>
        <strain evidence="6">Hildebrandi</strain>
    </source>
</reference>
<dbReference type="PANTHER" id="PTHR11010">
    <property type="entry name" value="PROTEASE S28 PRO-X CARBOXYPEPTIDASE-RELATED"/>
    <property type="match status" value="1"/>
</dbReference>
<feature type="region of interest" description="Disordered" evidence="5">
    <location>
        <begin position="1"/>
        <end position="68"/>
    </location>
</feature>
<dbReference type="InterPro" id="IPR008758">
    <property type="entry name" value="Peptidase_S28"/>
</dbReference>
<evidence type="ECO:0000313" key="6">
    <source>
        <dbReference type="EMBL" id="KAG7343871.1"/>
    </source>
</evidence>
<sequence>MSTEEAKAEASLSSSSKLTREHAPLLITGTSSYYDDENDDGSDTENRPTEIQHQQQQQQEEEEWPSSLPIHSSEYYESRTPSTWKIMVGVLLPLLVAGGILQLSINIERHKPTNIHKDDNKFEPPPLQELYFNAKQDNFDLTSSTTFPLRILVVDDDDATKFPGEEGPLVVYTGNEGSIEDFANQTGQVFLLAQHLRGRPAFIEQRYFGTSIPSHDDSINNSSSSSSSNCYQYLSTEQVLADLVGAIAFLKRRYGSPNVVAVGGSYGGMLTAWLQRQHPDLITAAWASSAPLLGFASTLESLQRQTAIYDIIQDNYEPSCAVLIGDAFRHMQAKQSEAEIQTILQICPKAYNRDGRIPASFLKQRAIGWLQNLLGLIANFNYPYEVSFAGRAVPKNPTRKVCEELHKKVDQDPEQLGADRILGALEWFVNPINSTAVDDSFNLGHESSCRKIEPSFYSYNPGFIPGPWTYQRCYDLIMAYEVPESSKMFLPCSMFAPNCWSEAEFANFCEASFGHKPQSSQSRADYFGTDQRSFVDNRIVLINGRLDPWGYAGVGYSGRNTKSPNGLPGNVMWMDGAAHHLDLWWPHPDDPPSVVETRREAFQLISKWVTDASQ</sequence>
<proteinExistence type="predicted"/>
<name>A0A9K3PEJ6_9STRA</name>
<dbReference type="GO" id="GO:0004180">
    <property type="term" value="F:carboxypeptidase activity"/>
    <property type="evidence" value="ECO:0007669"/>
    <property type="project" value="UniProtKB-KW"/>
</dbReference>
<reference evidence="6" key="2">
    <citation type="submission" date="2021-04" db="EMBL/GenBank/DDBJ databases">
        <authorList>
            <person name="Podell S."/>
        </authorList>
    </citation>
    <scope>NUCLEOTIDE SEQUENCE</scope>
    <source>
        <strain evidence="6">Hildebrandi</strain>
    </source>
</reference>
<evidence type="ECO:0000256" key="5">
    <source>
        <dbReference type="SAM" id="MobiDB-lite"/>
    </source>
</evidence>
<evidence type="ECO:0000256" key="2">
    <source>
        <dbReference type="ARBA" id="ARBA00022729"/>
    </source>
</evidence>
<evidence type="ECO:0000256" key="1">
    <source>
        <dbReference type="ARBA" id="ARBA00022670"/>
    </source>
</evidence>
<dbReference type="PANTHER" id="PTHR11010:SF38">
    <property type="entry name" value="LYSOSOMAL PRO-X CARBOXYPEPTIDASE"/>
    <property type="match status" value="1"/>
</dbReference>
<organism evidence="6 7">
    <name type="scientific">Nitzschia inconspicua</name>
    <dbReference type="NCBI Taxonomy" id="303405"/>
    <lineage>
        <taxon>Eukaryota</taxon>
        <taxon>Sar</taxon>
        <taxon>Stramenopiles</taxon>
        <taxon>Ochrophyta</taxon>
        <taxon>Bacillariophyta</taxon>
        <taxon>Bacillariophyceae</taxon>
        <taxon>Bacillariophycidae</taxon>
        <taxon>Bacillariales</taxon>
        <taxon>Bacillariaceae</taxon>
        <taxon>Nitzschia</taxon>
    </lineage>
</organism>
<dbReference type="GO" id="GO:0008239">
    <property type="term" value="F:dipeptidyl-peptidase activity"/>
    <property type="evidence" value="ECO:0007669"/>
    <property type="project" value="TreeGrafter"/>
</dbReference>